<dbReference type="RefSeq" id="WP_221313847.1">
    <property type="nucleotide sequence ID" value="NZ_JAAOZT010000003.1"/>
</dbReference>
<dbReference type="AlphaFoldDB" id="A0A840RU66"/>
<dbReference type="GO" id="GO:0016987">
    <property type="term" value="F:sigma factor activity"/>
    <property type="evidence" value="ECO:0007669"/>
    <property type="project" value="UniProtKB-KW"/>
</dbReference>
<dbReference type="Pfam" id="PF04542">
    <property type="entry name" value="Sigma70_r2"/>
    <property type="match status" value="1"/>
</dbReference>
<dbReference type="GO" id="GO:0003677">
    <property type="term" value="F:DNA binding"/>
    <property type="evidence" value="ECO:0007669"/>
    <property type="project" value="InterPro"/>
</dbReference>
<evidence type="ECO:0000313" key="7">
    <source>
        <dbReference type="EMBL" id="MBB5201375.1"/>
    </source>
</evidence>
<feature type="domain" description="RNA polymerase sigma-70 region 2" evidence="5">
    <location>
        <begin position="29"/>
        <end position="96"/>
    </location>
</feature>
<dbReference type="GO" id="GO:0006352">
    <property type="term" value="P:DNA-templated transcription initiation"/>
    <property type="evidence" value="ECO:0007669"/>
    <property type="project" value="InterPro"/>
</dbReference>
<reference evidence="7 8" key="1">
    <citation type="submission" date="2020-08" db="EMBL/GenBank/DDBJ databases">
        <title>Genomic Encyclopedia of Type Strains, Phase IV (KMG-IV): sequencing the most valuable type-strain genomes for metagenomic binning, comparative biology and taxonomic classification.</title>
        <authorList>
            <person name="Goeker M."/>
        </authorList>
    </citation>
    <scope>NUCLEOTIDE SEQUENCE [LARGE SCALE GENOMIC DNA]</scope>
    <source>
        <strain evidence="7 8">DSM 23240</strain>
    </source>
</reference>
<dbReference type="SUPFAM" id="SSF88946">
    <property type="entry name" value="Sigma2 domain of RNA polymerase sigma factors"/>
    <property type="match status" value="1"/>
</dbReference>
<dbReference type="Gene3D" id="1.10.10.10">
    <property type="entry name" value="Winged helix-like DNA-binding domain superfamily/Winged helix DNA-binding domain"/>
    <property type="match status" value="1"/>
</dbReference>
<keyword evidence="8" id="KW-1185">Reference proteome</keyword>
<evidence type="ECO:0000256" key="2">
    <source>
        <dbReference type="ARBA" id="ARBA00023015"/>
    </source>
</evidence>
<sequence>MSSTDLQPAQLKTWLAAVAQKDASAFRSLYDATSPKLFGFALRILVKREAAEEVLQESFINIWNSASSYQASLAAPMTWMTTIVRNKAFDILRRTDHDVEIDADTFDKEVITAMESADPTPLEALEMSADSKALAHCLARLEGLHRQAIALSFYHDLSHSEVADQMKLPIGTIKTWIRRGLERLRTCLGKLEQNQ</sequence>
<dbReference type="CDD" id="cd06171">
    <property type="entry name" value="Sigma70_r4"/>
    <property type="match status" value="1"/>
</dbReference>
<evidence type="ECO:0000256" key="1">
    <source>
        <dbReference type="ARBA" id="ARBA00010641"/>
    </source>
</evidence>
<dbReference type="SUPFAM" id="SSF88659">
    <property type="entry name" value="Sigma3 and sigma4 domains of RNA polymerase sigma factors"/>
    <property type="match status" value="1"/>
</dbReference>
<keyword evidence="2" id="KW-0805">Transcription regulation</keyword>
<dbReference type="InterPro" id="IPR036388">
    <property type="entry name" value="WH-like_DNA-bd_sf"/>
</dbReference>
<proteinExistence type="inferred from homology"/>
<evidence type="ECO:0000313" key="8">
    <source>
        <dbReference type="Proteomes" id="UP000571084"/>
    </source>
</evidence>
<dbReference type="PANTHER" id="PTHR43133">
    <property type="entry name" value="RNA POLYMERASE ECF-TYPE SIGMA FACTO"/>
    <property type="match status" value="1"/>
</dbReference>
<dbReference type="InterPro" id="IPR013249">
    <property type="entry name" value="RNA_pol_sigma70_r4_t2"/>
</dbReference>
<name>A0A840RU66_9BURK</name>
<dbReference type="InterPro" id="IPR013324">
    <property type="entry name" value="RNA_pol_sigma_r3/r4-like"/>
</dbReference>
<feature type="domain" description="RNA polymerase sigma factor 70 region 4 type 2" evidence="6">
    <location>
        <begin position="133"/>
        <end position="184"/>
    </location>
</feature>
<keyword evidence="3" id="KW-0731">Sigma factor</keyword>
<evidence type="ECO:0000259" key="6">
    <source>
        <dbReference type="Pfam" id="PF08281"/>
    </source>
</evidence>
<dbReference type="InterPro" id="IPR013325">
    <property type="entry name" value="RNA_pol_sigma_r2"/>
</dbReference>
<dbReference type="InterPro" id="IPR014284">
    <property type="entry name" value="RNA_pol_sigma-70_dom"/>
</dbReference>
<dbReference type="EMBL" id="JACHHQ010000007">
    <property type="protein sequence ID" value="MBB5201375.1"/>
    <property type="molecule type" value="Genomic_DNA"/>
</dbReference>
<organism evidence="7 8">
    <name type="scientific">Glaciimonas immobilis</name>
    <dbReference type="NCBI Taxonomy" id="728004"/>
    <lineage>
        <taxon>Bacteria</taxon>
        <taxon>Pseudomonadati</taxon>
        <taxon>Pseudomonadota</taxon>
        <taxon>Betaproteobacteria</taxon>
        <taxon>Burkholderiales</taxon>
        <taxon>Oxalobacteraceae</taxon>
        <taxon>Glaciimonas</taxon>
    </lineage>
</organism>
<dbReference type="PANTHER" id="PTHR43133:SF62">
    <property type="entry name" value="RNA POLYMERASE SIGMA FACTOR SIGZ"/>
    <property type="match status" value="1"/>
</dbReference>
<comment type="caution">
    <text evidence="7">The sequence shown here is derived from an EMBL/GenBank/DDBJ whole genome shotgun (WGS) entry which is preliminary data.</text>
</comment>
<keyword evidence="4" id="KW-0804">Transcription</keyword>
<dbReference type="Proteomes" id="UP000571084">
    <property type="component" value="Unassembled WGS sequence"/>
</dbReference>
<evidence type="ECO:0000256" key="4">
    <source>
        <dbReference type="ARBA" id="ARBA00023163"/>
    </source>
</evidence>
<dbReference type="Pfam" id="PF08281">
    <property type="entry name" value="Sigma70_r4_2"/>
    <property type="match status" value="1"/>
</dbReference>
<evidence type="ECO:0000259" key="5">
    <source>
        <dbReference type="Pfam" id="PF04542"/>
    </source>
</evidence>
<gene>
    <name evidence="7" type="ORF">HNR39_003228</name>
</gene>
<evidence type="ECO:0000256" key="3">
    <source>
        <dbReference type="ARBA" id="ARBA00023082"/>
    </source>
</evidence>
<dbReference type="NCBIfam" id="TIGR02937">
    <property type="entry name" value="sigma70-ECF"/>
    <property type="match status" value="1"/>
</dbReference>
<protein>
    <submittedName>
        <fullName evidence="7">RNA polymerase sigma-70 factor (ECF subfamily)</fullName>
    </submittedName>
</protein>
<dbReference type="Gene3D" id="1.10.1740.10">
    <property type="match status" value="1"/>
</dbReference>
<dbReference type="InterPro" id="IPR039425">
    <property type="entry name" value="RNA_pol_sigma-70-like"/>
</dbReference>
<comment type="similarity">
    <text evidence="1">Belongs to the sigma-70 factor family. ECF subfamily.</text>
</comment>
<accession>A0A840RU66</accession>
<dbReference type="InterPro" id="IPR007627">
    <property type="entry name" value="RNA_pol_sigma70_r2"/>
</dbReference>